<protein>
    <submittedName>
        <fullName evidence="1">Uncharacterized protein</fullName>
    </submittedName>
</protein>
<dbReference type="AlphaFoldDB" id="A0A316EHE8"/>
<evidence type="ECO:0000313" key="2">
    <source>
        <dbReference type="Proteomes" id="UP000245697"/>
    </source>
</evidence>
<dbReference type="Proteomes" id="UP000245697">
    <property type="component" value="Unassembled WGS sequence"/>
</dbReference>
<dbReference type="RefSeq" id="WP_146246752.1">
    <property type="nucleotide sequence ID" value="NZ_BONA01000105.1"/>
</dbReference>
<proteinExistence type="predicted"/>
<reference evidence="1 2" key="1">
    <citation type="submission" date="2018-05" db="EMBL/GenBank/DDBJ databases">
        <title>Genomic Encyclopedia of Archaeal and Bacterial Type Strains, Phase II (KMG-II): from individual species to whole genera.</title>
        <authorList>
            <person name="Goeker M."/>
        </authorList>
    </citation>
    <scope>NUCLEOTIDE SEQUENCE [LARGE SCALE GENOMIC DNA]</scope>
    <source>
        <strain evidence="1 2">DSM 45184</strain>
    </source>
</reference>
<organism evidence="1 2">
    <name type="scientific">Actinoplanes xinjiangensis</name>
    <dbReference type="NCBI Taxonomy" id="512350"/>
    <lineage>
        <taxon>Bacteria</taxon>
        <taxon>Bacillati</taxon>
        <taxon>Actinomycetota</taxon>
        <taxon>Actinomycetes</taxon>
        <taxon>Micromonosporales</taxon>
        <taxon>Micromonosporaceae</taxon>
        <taxon>Actinoplanes</taxon>
    </lineage>
</organism>
<accession>A0A316EHE8</accession>
<evidence type="ECO:0000313" key="1">
    <source>
        <dbReference type="EMBL" id="PWK29924.1"/>
    </source>
</evidence>
<gene>
    <name evidence="1" type="ORF">BC793_14237</name>
</gene>
<name>A0A316EHE8_9ACTN</name>
<sequence length="94" mass="9742">MDIVGRHLALGDPAAFGRLFGIDIPAGATPVPVTLNPFGDGVRDTTVRLLVHRGVDKREAEPIAEALLARDADSAAVRAAFDGLEELGALAAGR</sequence>
<keyword evidence="2" id="KW-1185">Reference proteome</keyword>
<dbReference type="EMBL" id="QGGR01000042">
    <property type="protein sequence ID" value="PWK29924.1"/>
    <property type="molecule type" value="Genomic_DNA"/>
</dbReference>
<comment type="caution">
    <text evidence="1">The sequence shown here is derived from an EMBL/GenBank/DDBJ whole genome shotgun (WGS) entry which is preliminary data.</text>
</comment>